<evidence type="ECO:0000256" key="14">
    <source>
        <dbReference type="RuleBase" id="RU000304"/>
    </source>
</evidence>
<accession>A0A2K3P815</accession>
<gene>
    <name evidence="16" type="ORF">L195_g008026</name>
</gene>
<dbReference type="GO" id="GO:0009738">
    <property type="term" value="P:abscisic acid-activated signaling pathway"/>
    <property type="evidence" value="ECO:0007669"/>
    <property type="project" value="UniProtKB-KW"/>
</dbReference>
<dbReference type="InterPro" id="IPR052751">
    <property type="entry name" value="Plant_MAPKKK"/>
</dbReference>
<dbReference type="EMBL" id="ASHM01004522">
    <property type="protein sequence ID" value="PNY11420.1"/>
    <property type="molecule type" value="Genomic_DNA"/>
</dbReference>
<keyword evidence="3 14" id="KW-0723">Serine/threonine-protein kinase</keyword>
<comment type="catalytic activity">
    <reaction evidence="11">
        <text>L-threonyl-[protein] + ATP = O-phospho-L-threonyl-[protein] + ADP + H(+)</text>
        <dbReference type="Rhea" id="RHEA:46608"/>
        <dbReference type="Rhea" id="RHEA-COMP:11060"/>
        <dbReference type="Rhea" id="RHEA-COMP:11605"/>
        <dbReference type="ChEBI" id="CHEBI:15378"/>
        <dbReference type="ChEBI" id="CHEBI:30013"/>
        <dbReference type="ChEBI" id="CHEBI:30616"/>
        <dbReference type="ChEBI" id="CHEBI:61977"/>
        <dbReference type="ChEBI" id="CHEBI:456216"/>
        <dbReference type="EC" id="2.7.11.25"/>
    </reaction>
</comment>
<comment type="similarity">
    <text evidence="14">Belongs to the protein kinase superfamily.</text>
</comment>
<dbReference type="Gene3D" id="1.10.510.10">
    <property type="entry name" value="Transferase(Phosphotransferase) domain 1"/>
    <property type="match status" value="1"/>
</dbReference>
<dbReference type="PANTHER" id="PTHR48011">
    <property type="entry name" value="CCR4-NOT TRANSCRIPTIONAL COMPLEX SUBUNIT CAF120-RELATED"/>
    <property type="match status" value="1"/>
</dbReference>
<evidence type="ECO:0000256" key="5">
    <source>
        <dbReference type="ARBA" id="ARBA00022679"/>
    </source>
</evidence>
<dbReference type="InterPro" id="IPR000719">
    <property type="entry name" value="Prot_kinase_dom"/>
</dbReference>
<keyword evidence="5" id="KW-0808">Transferase</keyword>
<dbReference type="STRING" id="57577.A0A2K3P815"/>
<feature type="binding site" evidence="13">
    <location>
        <position position="32"/>
    </location>
    <ligand>
        <name>ATP</name>
        <dbReference type="ChEBI" id="CHEBI:30616"/>
    </ligand>
</feature>
<evidence type="ECO:0000256" key="12">
    <source>
        <dbReference type="ARBA" id="ARBA00048329"/>
    </source>
</evidence>
<dbReference type="PANTHER" id="PTHR48011:SF8">
    <property type="entry name" value="MAP KINASE KINASE KINASE"/>
    <property type="match status" value="1"/>
</dbReference>
<dbReference type="Pfam" id="PF00069">
    <property type="entry name" value="Pkinase"/>
    <property type="match status" value="1"/>
</dbReference>
<reference evidence="16 17" key="1">
    <citation type="journal article" date="2014" name="Am. J. Bot.">
        <title>Genome assembly and annotation for red clover (Trifolium pratense; Fabaceae).</title>
        <authorList>
            <person name="Istvanek J."/>
            <person name="Jaros M."/>
            <person name="Krenek A."/>
            <person name="Repkova J."/>
        </authorList>
    </citation>
    <scope>NUCLEOTIDE SEQUENCE [LARGE SCALE GENOMIC DNA]</scope>
    <source>
        <strain evidence="17">cv. Tatra</strain>
        <tissue evidence="16">Young leaves</tissue>
    </source>
</reference>
<evidence type="ECO:0000256" key="2">
    <source>
        <dbReference type="ARBA" id="ARBA00012406"/>
    </source>
</evidence>
<dbReference type="PROSITE" id="PS00107">
    <property type="entry name" value="PROTEIN_KINASE_ATP"/>
    <property type="match status" value="1"/>
</dbReference>
<dbReference type="InterPro" id="IPR011009">
    <property type="entry name" value="Kinase-like_dom_sf"/>
</dbReference>
<dbReference type="InterPro" id="IPR017441">
    <property type="entry name" value="Protein_kinase_ATP_BS"/>
</dbReference>
<dbReference type="GO" id="GO:0006970">
    <property type="term" value="P:response to osmotic stress"/>
    <property type="evidence" value="ECO:0007669"/>
    <property type="project" value="UniProtKB-ARBA"/>
</dbReference>
<evidence type="ECO:0000256" key="11">
    <source>
        <dbReference type="ARBA" id="ARBA00047559"/>
    </source>
</evidence>
<reference evidence="16 17" key="2">
    <citation type="journal article" date="2017" name="Front. Plant Sci.">
        <title>Gene Classification and Mining of Molecular Markers Useful in Red Clover (Trifolium pratense) Breeding.</title>
        <authorList>
            <person name="Istvanek J."/>
            <person name="Dluhosova J."/>
            <person name="Dluhos P."/>
            <person name="Patkova L."/>
            <person name="Nedelnik J."/>
            <person name="Repkova J."/>
        </authorList>
    </citation>
    <scope>NUCLEOTIDE SEQUENCE [LARGE SCALE GENOMIC DNA]</scope>
    <source>
        <strain evidence="17">cv. Tatra</strain>
        <tissue evidence="16">Young leaves</tissue>
    </source>
</reference>
<evidence type="ECO:0000256" key="8">
    <source>
        <dbReference type="ARBA" id="ARBA00022777"/>
    </source>
</evidence>
<keyword evidence="6" id="KW-0938">Abscisic acid signaling pathway</keyword>
<comment type="catalytic activity">
    <reaction evidence="12">
        <text>L-seryl-[protein] + ATP = O-phospho-L-seryl-[protein] + ADP + H(+)</text>
        <dbReference type="Rhea" id="RHEA:17989"/>
        <dbReference type="Rhea" id="RHEA-COMP:9863"/>
        <dbReference type="Rhea" id="RHEA-COMP:11604"/>
        <dbReference type="ChEBI" id="CHEBI:15378"/>
        <dbReference type="ChEBI" id="CHEBI:29999"/>
        <dbReference type="ChEBI" id="CHEBI:30616"/>
        <dbReference type="ChEBI" id="CHEBI:83421"/>
        <dbReference type="ChEBI" id="CHEBI:456216"/>
        <dbReference type="EC" id="2.7.11.25"/>
    </reaction>
</comment>
<dbReference type="SMART" id="SM00220">
    <property type="entry name" value="S_TKc"/>
    <property type="match status" value="1"/>
</dbReference>
<dbReference type="FunFam" id="1.10.510.10:FF:000852">
    <property type="entry name" value="Mitogen-activated protein kinase kinase kinase 17"/>
    <property type="match status" value="1"/>
</dbReference>
<dbReference type="EC" id="2.7.11.25" evidence="2"/>
<proteinExistence type="inferred from homology"/>
<dbReference type="SUPFAM" id="SSF56112">
    <property type="entry name" value="Protein kinase-like (PK-like)"/>
    <property type="match status" value="1"/>
</dbReference>
<feature type="domain" description="Protein kinase" evidence="15">
    <location>
        <begin position="3"/>
        <end position="252"/>
    </location>
</feature>
<evidence type="ECO:0000256" key="10">
    <source>
        <dbReference type="ARBA" id="ARBA00023242"/>
    </source>
</evidence>
<keyword evidence="9 13" id="KW-0067">ATP-binding</keyword>
<keyword evidence="4" id="KW-0597">Phosphoprotein</keyword>
<keyword evidence="7 13" id="KW-0547">Nucleotide-binding</keyword>
<evidence type="ECO:0000259" key="15">
    <source>
        <dbReference type="PROSITE" id="PS50011"/>
    </source>
</evidence>
<evidence type="ECO:0000256" key="1">
    <source>
        <dbReference type="ARBA" id="ARBA00004123"/>
    </source>
</evidence>
<dbReference type="AlphaFoldDB" id="A0A2K3P815"/>
<evidence type="ECO:0000256" key="6">
    <source>
        <dbReference type="ARBA" id="ARBA00022682"/>
    </source>
</evidence>
<organism evidence="16 17">
    <name type="scientific">Trifolium pratense</name>
    <name type="common">Red clover</name>
    <dbReference type="NCBI Taxonomy" id="57577"/>
    <lineage>
        <taxon>Eukaryota</taxon>
        <taxon>Viridiplantae</taxon>
        <taxon>Streptophyta</taxon>
        <taxon>Embryophyta</taxon>
        <taxon>Tracheophyta</taxon>
        <taxon>Spermatophyta</taxon>
        <taxon>Magnoliopsida</taxon>
        <taxon>eudicotyledons</taxon>
        <taxon>Gunneridae</taxon>
        <taxon>Pentapetalae</taxon>
        <taxon>rosids</taxon>
        <taxon>fabids</taxon>
        <taxon>Fabales</taxon>
        <taxon>Fabaceae</taxon>
        <taxon>Papilionoideae</taxon>
        <taxon>50 kb inversion clade</taxon>
        <taxon>NPAAA clade</taxon>
        <taxon>Hologalegina</taxon>
        <taxon>IRL clade</taxon>
        <taxon>Trifolieae</taxon>
        <taxon>Trifolium</taxon>
    </lineage>
</organism>
<keyword evidence="8 16" id="KW-0418">Kinase</keyword>
<dbReference type="GO" id="GO:0005634">
    <property type="term" value="C:nucleus"/>
    <property type="evidence" value="ECO:0007669"/>
    <property type="project" value="UniProtKB-SubCell"/>
</dbReference>
<dbReference type="InterPro" id="IPR008271">
    <property type="entry name" value="Ser/Thr_kinase_AS"/>
</dbReference>
<comment type="subcellular location">
    <subcellularLocation>
        <location evidence="1">Nucleus</location>
    </subcellularLocation>
</comment>
<dbReference type="PROSITE" id="PS00108">
    <property type="entry name" value="PROTEIN_KINASE_ST"/>
    <property type="match status" value="1"/>
</dbReference>
<protein>
    <recommendedName>
        <fullName evidence="2">mitogen-activated protein kinase kinase kinase</fullName>
        <ecNumber evidence="2">2.7.11.25</ecNumber>
    </recommendedName>
</protein>
<evidence type="ECO:0000256" key="3">
    <source>
        <dbReference type="ARBA" id="ARBA00022527"/>
    </source>
</evidence>
<evidence type="ECO:0000313" key="16">
    <source>
        <dbReference type="EMBL" id="PNY11420.1"/>
    </source>
</evidence>
<evidence type="ECO:0000256" key="9">
    <source>
        <dbReference type="ARBA" id="ARBA00022840"/>
    </source>
</evidence>
<sequence>MEWTRGNIIGHGSSATVYLATSRSSTDVSAVKSAETSLSNSKQLQREQRILSSLSSPYIVSYKGCNITKENNKKLFNLFMEYMPFGNLSQATRGGRLNEATIAHYTRQIVEGLEYLHSKGVVHCDIKGSNILVCDKGVKIGDFGCAKMIDEIAPIAGTPLYMAPEVARGEEQGYPSDVWSLGCTIVEMATGFSPWSNVDDPVHVLFRVAYSDEVPMIPCFLSEQAMDFLEKCFKRNSKDRWSCSQLLNHPFLVDFDSGVEKIQEFDTCSPTSILEQGFWNCDEDSESLFFDDLGKTNFVNYPIGRIKKLALCSRDHPCWKWGDDNWITIRGNDADADAAEASISDDLDKSDFSDRISGDYFCEDYNNGKQRDTNTKVNAMCRSFLSLSRCFLGRKPIGAFATQMSPHSFATRFRLLDSL</sequence>
<comment type="caution">
    <text evidence="16">The sequence shown here is derived from an EMBL/GenBank/DDBJ whole genome shotgun (WGS) entry which is preliminary data.</text>
</comment>
<evidence type="ECO:0000256" key="13">
    <source>
        <dbReference type="PROSITE-ProRule" id="PRU10141"/>
    </source>
</evidence>
<dbReference type="PROSITE" id="PS50011">
    <property type="entry name" value="PROTEIN_KINASE_DOM"/>
    <property type="match status" value="1"/>
</dbReference>
<dbReference type="CDD" id="cd06606">
    <property type="entry name" value="STKc_MAPKKK"/>
    <property type="match status" value="1"/>
</dbReference>
<dbReference type="GO" id="GO:0019901">
    <property type="term" value="F:protein kinase binding"/>
    <property type="evidence" value="ECO:0007669"/>
    <property type="project" value="UniProtKB-ARBA"/>
</dbReference>
<evidence type="ECO:0000256" key="4">
    <source>
        <dbReference type="ARBA" id="ARBA00022553"/>
    </source>
</evidence>
<evidence type="ECO:0000313" key="17">
    <source>
        <dbReference type="Proteomes" id="UP000236291"/>
    </source>
</evidence>
<dbReference type="Proteomes" id="UP000236291">
    <property type="component" value="Unassembled WGS sequence"/>
</dbReference>
<evidence type="ECO:0000256" key="7">
    <source>
        <dbReference type="ARBA" id="ARBA00022741"/>
    </source>
</evidence>
<dbReference type="GO" id="GO:0004709">
    <property type="term" value="F:MAP kinase kinase kinase activity"/>
    <property type="evidence" value="ECO:0007669"/>
    <property type="project" value="UniProtKB-EC"/>
</dbReference>
<name>A0A2K3P815_TRIPR</name>
<dbReference type="GO" id="GO:0005524">
    <property type="term" value="F:ATP binding"/>
    <property type="evidence" value="ECO:0007669"/>
    <property type="project" value="UniProtKB-UniRule"/>
</dbReference>
<keyword evidence="10" id="KW-0539">Nucleus</keyword>